<dbReference type="KEGG" id="mmai:sS8_3456"/>
<sequence length="132" mass="14307">MESNVVKGAIGFAIVIIVGFVIVGTTRETPQEKMQGAFLQTSNLLSTLALDKCTEAVKTEVGTHPYSPSESDSDHVKYVTLIWNNVGSAKRAECRYLMDQGITFLKVDDRTVIEKDAVAATGSETSPPAQDR</sequence>
<dbReference type="Proteomes" id="UP000266313">
    <property type="component" value="Chromosome"/>
</dbReference>
<organism evidence="2 3">
    <name type="scientific">Methylocaldum marinum</name>
    <dbReference type="NCBI Taxonomy" id="1432792"/>
    <lineage>
        <taxon>Bacteria</taxon>
        <taxon>Pseudomonadati</taxon>
        <taxon>Pseudomonadota</taxon>
        <taxon>Gammaproteobacteria</taxon>
        <taxon>Methylococcales</taxon>
        <taxon>Methylococcaceae</taxon>
        <taxon>Methylocaldum</taxon>
    </lineage>
</organism>
<name>A0A250KUP9_9GAMM</name>
<dbReference type="RefSeq" id="WP_145986569.1">
    <property type="nucleotide sequence ID" value="NZ_AP017928.1"/>
</dbReference>
<reference evidence="2 3" key="1">
    <citation type="submission" date="2016-12" db="EMBL/GenBank/DDBJ databases">
        <title>Genome sequencing of Methylocaldum marinum.</title>
        <authorList>
            <person name="Takeuchi M."/>
            <person name="Kamagata Y."/>
            <person name="Hiraoka S."/>
            <person name="Oshima K."/>
            <person name="Hattori M."/>
            <person name="Iwasaki W."/>
        </authorList>
    </citation>
    <scope>NUCLEOTIDE SEQUENCE [LARGE SCALE GENOMIC DNA]</scope>
    <source>
        <strain evidence="2 3">S8</strain>
    </source>
</reference>
<feature type="transmembrane region" description="Helical" evidence="1">
    <location>
        <begin position="6"/>
        <end position="25"/>
    </location>
</feature>
<keyword evidence="1" id="KW-1133">Transmembrane helix</keyword>
<gene>
    <name evidence="2" type="ORF">sS8_3456</name>
</gene>
<protein>
    <submittedName>
        <fullName evidence="2">Uncharacterized protein</fullName>
    </submittedName>
</protein>
<proteinExistence type="predicted"/>
<keyword evidence="3" id="KW-1185">Reference proteome</keyword>
<evidence type="ECO:0000256" key="1">
    <source>
        <dbReference type="SAM" id="Phobius"/>
    </source>
</evidence>
<accession>A0A250KUP9</accession>
<keyword evidence="1" id="KW-0812">Transmembrane</keyword>
<evidence type="ECO:0000313" key="2">
    <source>
        <dbReference type="EMBL" id="BBA35393.1"/>
    </source>
</evidence>
<dbReference type="AlphaFoldDB" id="A0A250KUP9"/>
<dbReference type="EMBL" id="AP017928">
    <property type="protein sequence ID" value="BBA35393.1"/>
    <property type="molecule type" value="Genomic_DNA"/>
</dbReference>
<keyword evidence="1" id="KW-0472">Membrane</keyword>
<evidence type="ECO:0000313" key="3">
    <source>
        <dbReference type="Proteomes" id="UP000266313"/>
    </source>
</evidence>
<dbReference type="OrthoDB" id="5567422at2"/>